<dbReference type="RefSeq" id="WP_239125557.1">
    <property type="nucleotide sequence ID" value="NZ_BONF01000009.1"/>
</dbReference>
<dbReference type="Proteomes" id="UP000601223">
    <property type="component" value="Unassembled WGS sequence"/>
</dbReference>
<feature type="domain" description="MOSC" evidence="1">
    <location>
        <begin position="112"/>
        <end position="277"/>
    </location>
</feature>
<dbReference type="InterPro" id="IPR005303">
    <property type="entry name" value="MOCOS_middle"/>
</dbReference>
<gene>
    <name evidence="2" type="ORF">Cba03nite_16390</name>
</gene>
<keyword evidence="3" id="KW-1185">Reference proteome</keyword>
<accession>A0A8J3NGE1</accession>
<dbReference type="InterPro" id="IPR005302">
    <property type="entry name" value="MoCF_Sase_C"/>
</dbReference>
<dbReference type="EMBL" id="BONF01000009">
    <property type="protein sequence ID" value="GIF80290.1"/>
    <property type="molecule type" value="Genomic_DNA"/>
</dbReference>
<evidence type="ECO:0000313" key="3">
    <source>
        <dbReference type="Proteomes" id="UP000601223"/>
    </source>
</evidence>
<dbReference type="GO" id="GO:0003824">
    <property type="term" value="F:catalytic activity"/>
    <property type="evidence" value="ECO:0007669"/>
    <property type="project" value="InterPro"/>
</dbReference>
<evidence type="ECO:0000313" key="2">
    <source>
        <dbReference type="EMBL" id="GIF80290.1"/>
    </source>
</evidence>
<dbReference type="PROSITE" id="PS51340">
    <property type="entry name" value="MOSC"/>
    <property type="match status" value="1"/>
</dbReference>
<dbReference type="Pfam" id="PF03476">
    <property type="entry name" value="MOSC_N"/>
    <property type="match status" value="1"/>
</dbReference>
<proteinExistence type="predicted"/>
<dbReference type="SUPFAM" id="SSF50800">
    <property type="entry name" value="PK beta-barrel domain-like"/>
    <property type="match status" value="1"/>
</dbReference>
<organism evidence="2 3">
    <name type="scientific">Catellatospora bangladeshensis</name>
    <dbReference type="NCBI Taxonomy" id="310355"/>
    <lineage>
        <taxon>Bacteria</taxon>
        <taxon>Bacillati</taxon>
        <taxon>Actinomycetota</taxon>
        <taxon>Actinomycetes</taxon>
        <taxon>Micromonosporales</taxon>
        <taxon>Micromonosporaceae</taxon>
        <taxon>Catellatospora</taxon>
    </lineage>
</organism>
<dbReference type="Pfam" id="PF03473">
    <property type="entry name" value="MOSC"/>
    <property type="match status" value="1"/>
</dbReference>
<dbReference type="GO" id="GO:0030151">
    <property type="term" value="F:molybdenum ion binding"/>
    <property type="evidence" value="ECO:0007669"/>
    <property type="project" value="InterPro"/>
</dbReference>
<dbReference type="Gene3D" id="2.40.33.20">
    <property type="entry name" value="PK beta-barrel domain-like"/>
    <property type="match status" value="1"/>
</dbReference>
<reference evidence="2 3" key="1">
    <citation type="submission" date="2021-01" db="EMBL/GenBank/DDBJ databases">
        <title>Whole genome shotgun sequence of Catellatospora bangladeshensis NBRC 107357.</title>
        <authorList>
            <person name="Komaki H."/>
            <person name="Tamura T."/>
        </authorList>
    </citation>
    <scope>NUCLEOTIDE SEQUENCE [LARGE SCALE GENOMIC DNA]</scope>
    <source>
        <strain evidence="2 3">NBRC 107357</strain>
    </source>
</reference>
<protein>
    <submittedName>
        <fullName evidence="2">Molybdenum cofactor biosysynthesis protein</fullName>
    </submittedName>
</protein>
<dbReference type="GO" id="GO:0030170">
    <property type="term" value="F:pyridoxal phosphate binding"/>
    <property type="evidence" value="ECO:0007669"/>
    <property type="project" value="InterPro"/>
</dbReference>
<sequence>MTEARAAVAALHRYPVKSMLGEQLTAADVTARGITGDRALALHDTATGRIASAKHPRRWQRLLTLTATTDDTGVRITGPGLDTHSTDPAVSKALSELLGRDVTLTATPPAQARLDRADPDAVLRHGLTDDTPLTVSELGTGAPPGTFFDFAPLHLITTGTLDTITALHPHQPAAARRYRPNIVIDARTGGFPEDEWPGRDLRIGADLVLRVIAATPRCVIPTLAHGDLPRDTGALRVLADHHRIVPLPGLGPQPCAGVYAQVVQPGRIRPGDTVRPA</sequence>
<dbReference type="InterPro" id="IPR011037">
    <property type="entry name" value="Pyrv_Knase-like_insert_dom_sf"/>
</dbReference>
<evidence type="ECO:0000259" key="1">
    <source>
        <dbReference type="PROSITE" id="PS51340"/>
    </source>
</evidence>
<comment type="caution">
    <text evidence="2">The sequence shown here is derived from an EMBL/GenBank/DDBJ whole genome shotgun (WGS) entry which is preliminary data.</text>
</comment>
<name>A0A8J3NGE1_9ACTN</name>
<dbReference type="AlphaFoldDB" id="A0A8J3NGE1"/>